<comment type="caution">
    <text evidence="7">The sequence shown here is derived from an EMBL/GenBank/DDBJ whole genome shotgun (WGS) entry which is preliminary data.</text>
</comment>
<proteinExistence type="inferred from homology"/>
<evidence type="ECO:0000313" key="7">
    <source>
        <dbReference type="EMBL" id="KAK5647070.1"/>
    </source>
</evidence>
<accession>A0AAN7VF02</accession>
<name>A0AAN7VF02_9COLE</name>
<organism evidence="7 8">
    <name type="scientific">Pyrocoelia pectoralis</name>
    <dbReference type="NCBI Taxonomy" id="417401"/>
    <lineage>
        <taxon>Eukaryota</taxon>
        <taxon>Metazoa</taxon>
        <taxon>Ecdysozoa</taxon>
        <taxon>Arthropoda</taxon>
        <taxon>Hexapoda</taxon>
        <taxon>Insecta</taxon>
        <taxon>Pterygota</taxon>
        <taxon>Neoptera</taxon>
        <taxon>Endopterygota</taxon>
        <taxon>Coleoptera</taxon>
        <taxon>Polyphaga</taxon>
        <taxon>Elateriformia</taxon>
        <taxon>Elateroidea</taxon>
        <taxon>Lampyridae</taxon>
        <taxon>Lampyrinae</taxon>
        <taxon>Pyrocoelia</taxon>
    </lineage>
</organism>
<dbReference type="InterPro" id="IPR050430">
    <property type="entry name" value="Peptidase_S1"/>
</dbReference>
<dbReference type="CDD" id="cd00190">
    <property type="entry name" value="Tryp_SPc"/>
    <property type="match status" value="1"/>
</dbReference>
<protein>
    <recommendedName>
        <fullName evidence="6">Peptidase S1 domain-containing protein</fullName>
    </recommendedName>
</protein>
<dbReference type="Proteomes" id="UP001329430">
    <property type="component" value="Chromosome 3"/>
</dbReference>
<dbReference type="EMBL" id="JAVRBK010000003">
    <property type="protein sequence ID" value="KAK5647070.1"/>
    <property type="molecule type" value="Genomic_DNA"/>
</dbReference>
<dbReference type="InterPro" id="IPR001254">
    <property type="entry name" value="Trypsin_dom"/>
</dbReference>
<dbReference type="Pfam" id="PF00089">
    <property type="entry name" value="Trypsin"/>
    <property type="match status" value="1"/>
</dbReference>
<keyword evidence="5" id="KW-1015">Disulfide bond</keyword>
<dbReference type="AlphaFoldDB" id="A0AAN7VF02"/>
<gene>
    <name evidence="7" type="ORF">RI129_005534</name>
</gene>
<comment type="similarity">
    <text evidence="1">Belongs to the peptidase S1 family.</text>
</comment>
<keyword evidence="2" id="KW-0645">Protease</keyword>
<evidence type="ECO:0000256" key="1">
    <source>
        <dbReference type="ARBA" id="ARBA00007664"/>
    </source>
</evidence>
<dbReference type="PRINTS" id="PR00722">
    <property type="entry name" value="CHYMOTRYPSIN"/>
</dbReference>
<dbReference type="PANTHER" id="PTHR24276">
    <property type="entry name" value="POLYSERASE-RELATED"/>
    <property type="match status" value="1"/>
</dbReference>
<dbReference type="InterPro" id="IPR043504">
    <property type="entry name" value="Peptidase_S1_PA_chymotrypsin"/>
</dbReference>
<dbReference type="InterPro" id="IPR009003">
    <property type="entry name" value="Peptidase_S1_PA"/>
</dbReference>
<evidence type="ECO:0000256" key="4">
    <source>
        <dbReference type="ARBA" id="ARBA00022825"/>
    </source>
</evidence>
<evidence type="ECO:0000256" key="2">
    <source>
        <dbReference type="ARBA" id="ARBA00022670"/>
    </source>
</evidence>
<sequence>MINLSGSKYKWQQNVYCMIKMWMKILLLTITAAAAIKEIDIEQYPFQVSLEKNGVHSCGGTLVRYHIVLTAEHCVHGFPKENLQVRAGTSLRQKGGQVLRVNYVYEHPDYNPVTLENDIAILELETFFDISPLVIPVNVLHKDNAVADDALGLVIGWGVSSSADGNPTPNLKLVEMPKVSDDKCAEVYSNFNATTMICFGRNGGGEACLSETGGPILVRRMKHIMEQVGIASYGIGCGEIGKPGVFTRVTAFHDFIEKYAWRP</sequence>
<evidence type="ECO:0000256" key="5">
    <source>
        <dbReference type="ARBA" id="ARBA00023157"/>
    </source>
</evidence>
<keyword evidence="8" id="KW-1185">Reference proteome</keyword>
<dbReference type="SUPFAM" id="SSF50494">
    <property type="entry name" value="Trypsin-like serine proteases"/>
    <property type="match status" value="1"/>
</dbReference>
<dbReference type="InterPro" id="IPR001314">
    <property type="entry name" value="Peptidase_S1A"/>
</dbReference>
<keyword evidence="4" id="KW-0720">Serine protease</keyword>
<evidence type="ECO:0000256" key="3">
    <source>
        <dbReference type="ARBA" id="ARBA00022801"/>
    </source>
</evidence>
<dbReference type="PANTHER" id="PTHR24276:SF91">
    <property type="entry name" value="AT26814P-RELATED"/>
    <property type="match status" value="1"/>
</dbReference>
<evidence type="ECO:0000259" key="6">
    <source>
        <dbReference type="PROSITE" id="PS50240"/>
    </source>
</evidence>
<feature type="domain" description="Peptidase S1" evidence="6">
    <location>
        <begin position="30"/>
        <end position="261"/>
    </location>
</feature>
<keyword evidence="3" id="KW-0378">Hydrolase</keyword>
<dbReference type="GO" id="GO:0006508">
    <property type="term" value="P:proteolysis"/>
    <property type="evidence" value="ECO:0007669"/>
    <property type="project" value="UniProtKB-KW"/>
</dbReference>
<dbReference type="FunFam" id="2.40.10.10:FF:000073">
    <property type="entry name" value="Trypsin alpha"/>
    <property type="match status" value="1"/>
</dbReference>
<evidence type="ECO:0000313" key="8">
    <source>
        <dbReference type="Proteomes" id="UP001329430"/>
    </source>
</evidence>
<dbReference type="GO" id="GO:0004252">
    <property type="term" value="F:serine-type endopeptidase activity"/>
    <property type="evidence" value="ECO:0007669"/>
    <property type="project" value="InterPro"/>
</dbReference>
<dbReference type="Gene3D" id="2.40.10.10">
    <property type="entry name" value="Trypsin-like serine proteases"/>
    <property type="match status" value="1"/>
</dbReference>
<dbReference type="SMART" id="SM00020">
    <property type="entry name" value="Tryp_SPc"/>
    <property type="match status" value="1"/>
</dbReference>
<reference evidence="7 8" key="1">
    <citation type="journal article" date="2024" name="Insects">
        <title>An Improved Chromosome-Level Genome Assembly of the Firefly Pyrocoelia pectoralis.</title>
        <authorList>
            <person name="Fu X."/>
            <person name="Meyer-Rochow V.B."/>
            <person name="Ballantyne L."/>
            <person name="Zhu X."/>
        </authorList>
    </citation>
    <scope>NUCLEOTIDE SEQUENCE [LARGE SCALE GENOMIC DNA]</scope>
    <source>
        <strain evidence="7">XCY_ONT2</strain>
    </source>
</reference>
<dbReference type="PROSITE" id="PS50240">
    <property type="entry name" value="TRYPSIN_DOM"/>
    <property type="match status" value="1"/>
</dbReference>